<evidence type="ECO:0000256" key="4">
    <source>
        <dbReference type="ARBA" id="ARBA00011245"/>
    </source>
</evidence>
<evidence type="ECO:0000256" key="1">
    <source>
        <dbReference type="ARBA" id="ARBA00000077"/>
    </source>
</evidence>
<dbReference type="FunFam" id="3.30.420.10:FF:000089">
    <property type="entry name" value="Ribonuclease H"/>
    <property type="match status" value="1"/>
</dbReference>
<comment type="cofactor">
    <cofactor evidence="11">
        <name>Mg(2+)</name>
        <dbReference type="ChEBI" id="CHEBI:18420"/>
    </cofactor>
    <text evidence="11">Binds 1 Mg(2+) ion per subunit. May bind a second metal ion at a regulatory site, or after substrate binding.</text>
</comment>
<dbReference type="PROSITE" id="PS50879">
    <property type="entry name" value="RNASE_H_1"/>
    <property type="match status" value="1"/>
</dbReference>
<dbReference type="GO" id="GO:0043137">
    <property type="term" value="P:DNA replication, removal of RNA primer"/>
    <property type="evidence" value="ECO:0007669"/>
    <property type="project" value="TreeGrafter"/>
</dbReference>
<dbReference type="NCBIfam" id="NF001236">
    <property type="entry name" value="PRK00203.1"/>
    <property type="match status" value="1"/>
</dbReference>
<dbReference type="Pfam" id="PF00075">
    <property type="entry name" value="RNase_H"/>
    <property type="match status" value="1"/>
</dbReference>
<comment type="similarity">
    <text evidence="3 11">Belongs to the RNase H family.</text>
</comment>
<feature type="domain" description="RNase H type-1" evidence="12">
    <location>
        <begin position="1"/>
        <end position="141"/>
    </location>
</feature>
<dbReference type="InterPro" id="IPR022892">
    <property type="entry name" value="RNaseHI"/>
</dbReference>
<dbReference type="PANTHER" id="PTHR10642:SF26">
    <property type="entry name" value="RIBONUCLEASE H1"/>
    <property type="match status" value="1"/>
</dbReference>
<comment type="subunit">
    <text evidence="4 11">Monomer.</text>
</comment>
<dbReference type="SUPFAM" id="SSF53098">
    <property type="entry name" value="Ribonuclease H-like"/>
    <property type="match status" value="1"/>
</dbReference>
<dbReference type="AlphaFoldDB" id="A0A366D1K9"/>
<evidence type="ECO:0000256" key="10">
    <source>
        <dbReference type="ARBA" id="ARBA00022842"/>
    </source>
</evidence>
<evidence type="ECO:0000256" key="9">
    <source>
        <dbReference type="ARBA" id="ARBA00022801"/>
    </source>
</evidence>
<protein>
    <recommendedName>
        <fullName evidence="5 11">Ribonuclease H</fullName>
        <shortName evidence="11">RNase H</shortName>
        <ecNumber evidence="5 11">3.1.26.4</ecNumber>
    </recommendedName>
</protein>
<keyword evidence="10 11" id="KW-0460">Magnesium</keyword>
<dbReference type="EMBL" id="QNRF01000003">
    <property type="protein sequence ID" value="RBO83805.1"/>
    <property type="molecule type" value="Genomic_DNA"/>
</dbReference>
<comment type="caution">
    <text evidence="13">The sequence shown here is derived from an EMBL/GenBank/DDBJ whole genome shotgun (WGS) entry which is preliminary data.</text>
</comment>
<accession>A0A366D1K9</accession>
<reference evidence="13 14" key="1">
    <citation type="submission" date="2018-06" db="EMBL/GenBank/DDBJ databases">
        <title>Genomic Encyclopedia of Type Strains, Phase III (KMG-III): the genomes of soil and plant-associated and newly described type strains.</title>
        <authorList>
            <person name="Whitman W."/>
        </authorList>
    </citation>
    <scope>NUCLEOTIDE SEQUENCE [LARGE SCALE GENOMIC DNA]</scope>
    <source>
        <strain evidence="13 14">CECT 7732</strain>
    </source>
</reference>
<dbReference type="GO" id="GO:0003676">
    <property type="term" value="F:nucleic acid binding"/>
    <property type="evidence" value="ECO:0007669"/>
    <property type="project" value="InterPro"/>
</dbReference>
<keyword evidence="8 11" id="KW-0255">Endonuclease</keyword>
<feature type="binding site" evidence="11">
    <location>
        <position position="9"/>
    </location>
    <ligand>
        <name>Mg(2+)</name>
        <dbReference type="ChEBI" id="CHEBI:18420"/>
        <label>1</label>
    </ligand>
</feature>
<dbReference type="Proteomes" id="UP000252086">
    <property type="component" value="Unassembled WGS sequence"/>
</dbReference>
<keyword evidence="9 11" id="KW-0378">Hydrolase</keyword>
<dbReference type="CDD" id="cd09278">
    <property type="entry name" value="RNase_HI_prokaryote_like"/>
    <property type="match status" value="1"/>
</dbReference>
<name>A0A366D1K9_9GAMM</name>
<evidence type="ECO:0000256" key="7">
    <source>
        <dbReference type="ARBA" id="ARBA00022723"/>
    </source>
</evidence>
<dbReference type="InterPro" id="IPR050092">
    <property type="entry name" value="RNase_H"/>
</dbReference>
<comment type="catalytic activity">
    <reaction evidence="1 11">
        <text>Endonucleolytic cleavage to 5'-phosphomonoester.</text>
        <dbReference type="EC" id="3.1.26.4"/>
    </reaction>
</comment>
<proteinExistence type="inferred from homology"/>
<feature type="binding site" evidence="11">
    <location>
        <position position="9"/>
    </location>
    <ligand>
        <name>Mg(2+)</name>
        <dbReference type="ChEBI" id="CHEBI:18420"/>
        <label>2</label>
    </ligand>
</feature>
<dbReference type="HAMAP" id="MF_00042">
    <property type="entry name" value="RNase_H"/>
    <property type="match status" value="1"/>
</dbReference>
<sequence length="146" mass="16222">MKEVVIYTDGACKGNPGIGGWGAWLTFGGHEKRLCGGERDTTNNRMELMGAIEGLKALKEACEVTLYTDSSYVQKGITQWLAGWKKKGWMTASKQPVKNKDLWQALDEACQKHQVTWKWVKGHAGIEGNEIADQLANQGIEELRAQ</sequence>
<evidence type="ECO:0000313" key="14">
    <source>
        <dbReference type="Proteomes" id="UP000252086"/>
    </source>
</evidence>
<dbReference type="EC" id="3.1.26.4" evidence="5 11"/>
<dbReference type="OrthoDB" id="7845843at2"/>
<comment type="subcellular location">
    <subcellularLocation>
        <location evidence="11">Cytoplasm</location>
    </subcellularLocation>
</comment>
<dbReference type="GO" id="GO:0000287">
    <property type="term" value="F:magnesium ion binding"/>
    <property type="evidence" value="ECO:0007669"/>
    <property type="project" value="UniProtKB-UniRule"/>
</dbReference>
<organism evidence="13 14">
    <name type="scientific">Marinomonas aquiplantarum</name>
    <dbReference type="NCBI Taxonomy" id="491951"/>
    <lineage>
        <taxon>Bacteria</taxon>
        <taxon>Pseudomonadati</taxon>
        <taxon>Pseudomonadota</taxon>
        <taxon>Gammaproteobacteria</taxon>
        <taxon>Oceanospirillales</taxon>
        <taxon>Oceanospirillaceae</taxon>
        <taxon>Marinomonas</taxon>
    </lineage>
</organism>
<dbReference type="GO" id="GO:0005737">
    <property type="term" value="C:cytoplasm"/>
    <property type="evidence" value="ECO:0007669"/>
    <property type="project" value="UniProtKB-SubCell"/>
</dbReference>
<keyword evidence="11" id="KW-0963">Cytoplasm</keyword>
<evidence type="ECO:0000313" key="13">
    <source>
        <dbReference type="EMBL" id="RBO83805.1"/>
    </source>
</evidence>
<comment type="function">
    <text evidence="2 11">Endonuclease that specifically degrades the RNA of RNA-DNA hybrids.</text>
</comment>
<evidence type="ECO:0000256" key="3">
    <source>
        <dbReference type="ARBA" id="ARBA00005300"/>
    </source>
</evidence>
<keyword evidence="7 11" id="KW-0479">Metal-binding</keyword>
<evidence type="ECO:0000256" key="6">
    <source>
        <dbReference type="ARBA" id="ARBA00022722"/>
    </source>
</evidence>
<dbReference type="InterPro" id="IPR036397">
    <property type="entry name" value="RNaseH_sf"/>
</dbReference>
<evidence type="ECO:0000256" key="2">
    <source>
        <dbReference type="ARBA" id="ARBA00004065"/>
    </source>
</evidence>
<dbReference type="PANTHER" id="PTHR10642">
    <property type="entry name" value="RIBONUCLEASE H1"/>
    <property type="match status" value="1"/>
</dbReference>
<gene>
    <name evidence="11" type="primary">rnhA</name>
    <name evidence="13" type="ORF">DFP76_10379</name>
</gene>
<dbReference type="GO" id="GO:0004523">
    <property type="term" value="F:RNA-DNA hybrid ribonuclease activity"/>
    <property type="evidence" value="ECO:0007669"/>
    <property type="project" value="UniProtKB-UniRule"/>
</dbReference>
<keyword evidence="6 11" id="KW-0540">Nuclease</keyword>
<dbReference type="InterPro" id="IPR002156">
    <property type="entry name" value="RNaseH_domain"/>
</dbReference>
<dbReference type="Gene3D" id="3.30.420.10">
    <property type="entry name" value="Ribonuclease H-like superfamily/Ribonuclease H"/>
    <property type="match status" value="1"/>
</dbReference>
<dbReference type="InterPro" id="IPR012337">
    <property type="entry name" value="RNaseH-like_sf"/>
</dbReference>
<evidence type="ECO:0000256" key="5">
    <source>
        <dbReference type="ARBA" id="ARBA00012180"/>
    </source>
</evidence>
<evidence type="ECO:0000256" key="11">
    <source>
        <dbReference type="HAMAP-Rule" id="MF_00042"/>
    </source>
</evidence>
<dbReference type="RefSeq" id="WP_113873800.1">
    <property type="nucleotide sequence ID" value="NZ_QNRF01000003.1"/>
</dbReference>
<evidence type="ECO:0000259" key="12">
    <source>
        <dbReference type="PROSITE" id="PS50879"/>
    </source>
</evidence>
<feature type="binding site" evidence="11">
    <location>
        <position position="47"/>
    </location>
    <ligand>
        <name>Mg(2+)</name>
        <dbReference type="ChEBI" id="CHEBI:18420"/>
        <label>1</label>
    </ligand>
</feature>
<evidence type="ECO:0000256" key="8">
    <source>
        <dbReference type="ARBA" id="ARBA00022759"/>
    </source>
</evidence>
<feature type="binding site" evidence="11">
    <location>
        <position position="69"/>
    </location>
    <ligand>
        <name>Mg(2+)</name>
        <dbReference type="ChEBI" id="CHEBI:18420"/>
        <label>1</label>
    </ligand>
</feature>
<keyword evidence="14" id="KW-1185">Reference proteome</keyword>
<feature type="binding site" evidence="11">
    <location>
        <position position="133"/>
    </location>
    <ligand>
        <name>Mg(2+)</name>
        <dbReference type="ChEBI" id="CHEBI:18420"/>
        <label>2</label>
    </ligand>
</feature>